<sequence length="880" mass="98719">MAAKRRDAPNLDPNTRPTKKPRNETSGNLPAPYASLCNKTLRNCGNSRKAPEQDSLDRGFIRGIVQRVEWDKQEKSATLVLQLADEIAPSSIENGDKQRVLDCILNKPSFGVRESPSVGEVVDIALTNPAVLTIKETQTTFCFALVFNDVLLQIHQKAHSGEPRIRRFGQVAQISSSNKRDDQASGSNHRNLPNDRSASRLSSLDTAALPGSHNRPGHDRVNPSRKHQSSRTERHHQQKSHPTIPPSRETVDNANASIRPHKEVRRQRNKAGISATDIEGTLEQLAEQERGQQTRQEQLVAEGSDDDSECVVYHLGDDMMSSIPLNVEPRTSPATRVDFDGFHSKHGRFLSLKRILETRAGEQVNVAGLIVAQNPVKKSKDYVLSIKLADRSLESDQWLTVTLFHSNEAFLPKIDVGQMIVLIGLKTRRDTPSRKVDCVGYSDRFKWRGYDQATKKLFFNDLNPGEAKGAPYASVDDALLEELHKIAGIMKGPESVKLPSFEKHRILSEFTTSGKKGVFIDATVEVLGARRGEIGNRKFMDVFVTDYTPNPRFKAFNFVGAGHEYTLQINIWFDNRLYEVAENLAIGGYYRISNMVSEDRDGFIYGKLPELSGTDITRVADPEDPYLAQLLERKEIFLKNQQMAMIEDAVENFDPEIFCGNPRITTRHEVVEKTGPPVPIARVASPARLTCTIPGSTKDFNYVMRNPGVLRCRIRGRVIDFLPTNRKDMIIISCKNCGFCIGGGSFTKQLCFKCRTPDNLVYEVKFCLLFVDEDDNYIPIRAFGEEAMRLFSLQTFNFKDGTFDVSTILETIERKLGTITGNVWPLLDSNHPLLASGTAFNVSEMAQLVESPWVDLGIRSWPSTRDLEGKTYDLVDCVFD</sequence>
<dbReference type="Gene3D" id="2.40.50.140">
    <property type="entry name" value="Nucleic acid-binding proteins"/>
    <property type="match status" value="2"/>
</dbReference>
<evidence type="ECO:0000313" key="3">
    <source>
        <dbReference type="Proteomes" id="UP000007148"/>
    </source>
</evidence>
<feature type="compositionally biased region" description="Polar residues" evidence="1">
    <location>
        <begin position="184"/>
        <end position="205"/>
    </location>
</feature>
<dbReference type="GO" id="GO:0010521">
    <property type="term" value="F:telomerase inhibitor activity"/>
    <property type="evidence" value="ECO:0007669"/>
    <property type="project" value="TreeGrafter"/>
</dbReference>
<dbReference type="Proteomes" id="UP000007148">
    <property type="component" value="Unassembled WGS sequence"/>
</dbReference>
<evidence type="ECO:0000256" key="1">
    <source>
        <dbReference type="SAM" id="MobiDB-lite"/>
    </source>
</evidence>
<reference evidence="2 3" key="1">
    <citation type="journal article" date="2011" name="PLoS Pathog.">
        <title>Endophytic Life Strategies Decoded by Genome and Transcriptome Analyses of the Mutualistic Root Symbiont Piriformospora indica.</title>
        <authorList>
            <person name="Zuccaro A."/>
            <person name="Lahrmann U."/>
            <person name="Guldener U."/>
            <person name="Langen G."/>
            <person name="Pfiffi S."/>
            <person name="Biedenkopf D."/>
            <person name="Wong P."/>
            <person name="Samans B."/>
            <person name="Grimm C."/>
            <person name="Basiewicz M."/>
            <person name="Murat C."/>
            <person name="Martin F."/>
            <person name="Kogel K.H."/>
        </authorList>
    </citation>
    <scope>NUCLEOTIDE SEQUENCE [LARGE SCALE GENOMIC DNA]</scope>
    <source>
        <strain evidence="2 3">DSM 11827</strain>
    </source>
</reference>
<feature type="region of interest" description="Disordered" evidence="1">
    <location>
        <begin position="1"/>
        <end position="32"/>
    </location>
</feature>
<dbReference type="EMBL" id="CAFZ01000409">
    <property type="protein sequence ID" value="CCA75177.1"/>
    <property type="molecule type" value="Genomic_DNA"/>
</dbReference>
<proteinExistence type="predicted"/>
<evidence type="ECO:0000313" key="2">
    <source>
        <dbReference type="EMBL" id="CCA75177.1"/>
    </source>
</evidence>
<comment type="caution">
    <text evidence="2">The sequence shown here is derived from an EMBL/GenBank/DDBJ whole genome shotgun (WGS) entry which is preliminary data.</text>
</comment>
<dbReference type="AlphaFoldDB" id="G4TV34"/>
<feature type="compositionally biased region" description="Basic residues" evidence="1">
    <location>
        <begin position="223"/>
        <end position="239"/>
    </location>
</feature>
<protein>
    <submittedName>
        <fullName evidence="2">Uncharacterized protein</fullName>
    </submittedName>
</protein>
<dbReference type="GO" id="GO:0000783">
    <property type="term" value="C:nuclear telomere cap complex"/>
    <property type="evidence" value="ECO:0007669"/>
    <property type="project" value="TreeGrafter"/>
</dbReference>
<dbReference type="InParanoid" id="G4TV34"/>
<organism evidence="2 3">
    <name type="scientific">Serendipita indica (strain DSM 11827)</name>
    <name type="common">Root endophyte fungus</name>
    <name type="synonym">Piriformospora indica</name>
    <dbReference type="NCBI Taxonomy" id="1109443"/>
    <lineage>
        <taxon>Eukaryota</taxon>
        <taxon>Fungi</taxon>
        <taxon>Dikarya</taxon>
        <taxon>Basidiomycota</taxon>
        <taxon>Agaricomycotina</taxon>
        <taxon>Agaricomycetes</taxon>
        <taxon>Sebacinales</taxon>
        <taxon>Serendipitaceae</taxon>
        <taxon>Serendipita</taxon>
    </lineage>
</organism>
<dbReference type="GO" id="GO:0032210">
    <property type="term" value="P:regulation of telomere maintenance via telomerase"/>
    <property type="evidence" value="ECO:0007669"/>
    <property type="project" value="TreeGrafter"/>
</dbReference>
<dbReference type="PANTHER" id="PTHR14513:SF0">
    <property type="entry name" value="PROTECTION OF TELOMERES PROTEIN 1"/>
    <property type="match status" value="1"/>
</dbReference>
<dbReference type="HOGENOM" id="CLU_327080_0_0_1"/>
<dbReference type="STRING" id="1109443.G4TV34"/>
<dbReference type="OrthoDB" id="2186770at2759"/>
<gene>
    <name evidence="2" type="ORF">PIIN_09161</name>
</gene>
<dbReference type="GO" id="GO:0098505">
    <property type="term" value="F:G-rich strand telomeric DNA binding"/>
    <property type="evidence" value="ECO:0007669"/>
    <property type="project" value="TreeGrafter"/>
</dbReference>
<dbReference type="InterPro" id="IPR012340">
    <property type="entry name" value="NA-bd_OB-fold"/>
</dbReference>
<dbReference type="PANTHER" id="PTHR14513">
    <property type="entry name" value="PROTECTION OF TELOMERES 1"/>
    <property type="match status" value="1"/>
</dbReference>
<name>G4TV34_SERID</name>
<dbReference type="InterPro" id="IPR028389">
    <property type="entry name" value="POT1"/>
</dbReference>
<keyword evidence="3" id="KW-1185">Reference proteome</keyword>
<dbReference type="GO" id="GO:0016233">
    <property type="term" value="P:telomere capping"/>
    <property type="evidence" value="ECO:0007669"/>
    <property type="project" value="TreeGrafter"/>
</dbReference>
<feature type="region of interest" description="Disordered" evidence="1">
    <location>
        <begin position="287"/>
        <end position="306"/>
    </location>
</feature>
<feature type="region of interest" description="Disordered" evidence="1">
    <location>
        <begin position="165"/>
        <end position="279"/>
    </location>
</feature>
<dbReference type="SUPFAM" id="SSF50249">
    <property type="entry name" value="Nucleic acid-binding proteins"/>
    <property type="match status" value="1"/>
</dbReference>
<accession>G4TV34</accession>